<gene>
    <name evidence="2" type="primary">LOC114324159</name>
</gene>
<feature type="signal peptide" evidence="1">
    <location>
        <begin position="1"/>
        <end position="20"/>
    </location>
</feature>
<accession>A0A6P7EXJ3</accession>
<protein>
    <submittedName>
        <fullName evidence="2">Uncharacterized protein LOC114324159</fullName>
    </submittedName>
</protein>
<reference evidence="2" key="1">
    <citation type="submission" date="2025-08" db="UniProtKB">
        <authorList>
            <consortium name="RefSeq"/>
        </authorList>
    </citation>
    <scope>IDENTIFICATION</scope>
    <source>
        <tissue evidence="2">Whole insect</tissue>
    </source>
</reference>
<organism evidence="2">
    <name type="scientific">Diabrotica virgifera virgifera</name>
    <name type="common">western corn rootworm</name>
    <dbReference type="NCBI Taxonomy" id="50390"/>
    <lineage>
        <taxon>Eukaryota</taxon>
        <taxon>Metazoa</taxon>
        <taxon>Ecdysozoa</taxon>
        <taxon>Arthropoda</taxon>
        <taxon>Hexapoda</taxon>
        <taxon>Insecta</taxon>
        <taxon>Pterygota</taxon>
        <taxon>Neoptera</taxon>
        <taxon>Endopterygota</taxon>
        <taxon>Coleoptera</taxon>
        <taxon>Polyphaga</taxon>
        <taxon>Cucujiformia</taxon>
        <taxon>Chrysomeloidea</taxon>
        <taxon>Chrysomelidae</taxon>
        <taxon>Galerucinae</taxon>
        <taxon>Diabroticina</taxon>
        <taxon>Diabroticites</taxon>
        <taxon>Diabrotica</taxon>
    </lineage>
</organism>
<feature type="chain" id="PRO_5027724282" evidence="1">
    <location>
        <begin position="21"/>
        <end position="100"/>
    </location>
</feature>
<dbReference type="AlphaFoldDB" id="A0A6P7EXJ3"/>
<evidence type="ECO:0000313" key="2">
    <source>
        <dbReference type="RefSeq" id="XP_028127706.1"/>
    </source>
</evidence>
<sequence>MRSLILATIVLCAMYQAVDGNGCRFVCRQTECEKNLVCKDSEILVEHGTVCGCCDACYKKLYEGDNCIWDMAYSNNEKCADGLICNDEGKCAKVDHDELE</sequence>
<name>A0A6P7EXJ3_DIAVI</name>
<keyword evidence="1" id="KW-0732">Signal</keyword>
<proteinExistence type="predicted"/>
<evidence type="ECO:0000256" key="1">
    <source>
        <dbReference type="SAM" id="SignalP"/>
    </source>
</evidence>
<dbReference type="RefSeq" id="XP_028127706.1">
    <property type="nucleotide sequence ID" value="XM_028271905.1"/>
</dbReference>
<dbReference type="InParanoid" id="A0A6P7EXJ3"/>